<sequence length="110" mass="12417">MDNLDHQQFAEMWRLLGERLFVLKSITLAHPRGLAECFINERERSGSRQTELTTLEEIRQIGEAVLVAAELVQSADELMRKCFAWCDEAQAERAQEARASLQQAEPAGSA</sequence>
<dbReference type="Proteomes" id="UP000436468">
    <property type="component" value="Unassembled WGS sequence"/>
</dbReference>
<comment type="caution">
    <text evidence="2">The sequence shown here is derived from an EMBL/GenBank/DDBJ whole genome shotgun (WGS) entry which is preliminary data.</text>
</comment>
<dbReference type="RefSeq" id="WP_157347764.1">
    <property type="nucleotide sequence ID" value="NZ_WQNF01000029.1"/>
</dbReference>
<accession>A0A844T1L4</accession>
<proteinExistence type="predicted"/>
<organism evidence="2 3">
    <name type="scientific">Bradyrhizobium pachyrhizi</name>
    <dbReference type="NCBI Taxonomy" id="280333"/>
    <lineage>
        <taxon>Bacteria</taxon>
        <taxon>Pseudomonadati</taxon>
        <taxon>Pseudomonadota</taxon>
        <taxon>Alphaproteobacteria</taxon>
        <taxon>Hyphomicrobiales</taxon>
        <taxon>Nitrobacteraceae</taxon>
        <taxon>Bradyrhizobium</taxon>
    </lineage>
</organism>
<evidence type="ECO:0000313" key="2">
    <source>
        <dbReference type="EMBL" id="MVT71495.1"/>
    </source>
</evidence>
<gene>
    <name evidence="1" type="ORF">GPL21_30575</name>
    <name evidence="2" type="ORF">GPL21_41785</name>
</gene>
<protein>
    <submittedName>
        <fullName evidence="2">Uncharacterized protein</fullName>
    </submittedName>
</protein>
<evidence type="ECO:0000313" key="3">
    <source>
        <dbReference type="Proteomes" id="UP000436468"/>
    </source>
</evidence>
<dbReference type="EMBL" id="WQNF01000117">
    <property type="protein sequence ID" value="MVT71495.1"/>
    <property type="molecule type" value="Genomic_DNA"/>
</dbReference>
<evidence type="ECO:0000313" key="1">
    <source>
        <dbReference type="EMBL" id="MVT69446.1"/>
    </source>
</evidence>
<keyword evidence="3" id="KW-1185">Reference proteome</keyword>
<reference evidence="2 3" key="1">
    <citation type="submission" date="2019-12" db="EMBL/GenBank/DDBJ databases">
        <title>Draft genome sequences Bradyrhizobium cajani AMBPC1010, Bradyrhizobium pachyrhizi AMBPC1040 and Bradyrhizobium yuanmingense ALSPC3051, three plant growth promoting strains isolated from nodules of Cajanus cajan L. in Dominican Republic.</title>
        <authorList>
            <person name="Flores-Felix J.D."/>
            <person name="Araujo J."/>
            <person name="Diaz-Alcantara C."/>
            <person name="Gonzalez-Andres F."/>
            <person name="Velazquez E."/>
        </authorList>
    </citation>
    <scope>NUCLEOTIDE SEQUENCE [LARGE SCALE GENOMIC DNA]</scope>
    <source>
        <strain evidence="2 3">1040</strain>
    </source>
</reference>
<dbReference type="AlphaFoldDB" id="A0A844T1L4"/>
<dbReference type="EMBL" id="WQNF01000029">
    <property type="protein sequence ID" value="MVT69446.1"/>
    <property type="molecule type" value="Genomic_DNA"/>
</dbReference>
<name>A0A844T1L4_9BRAD</name>